<dbReference type="GO" id="GO:0015074">
    <property type="term" value="P:DNA integration"/>
    <property type="evidence" value="ECO:0007669"/>
    <property type="project" value="InterPro"/>
</dbReference>
<dbReference type="InterPro" id="IPR001584">
    <property type="entry name" value="Integrase_cat-core"/>
</dbReference>
<dbReference type="GO" id="GO:0003676">
    <property type="term" value="F:nucleic acid binding"/>
    <property type="evidence" value="ECO:0007669"/>
    <property type="project" value="InterPro"/>
</dbReference>
<keyword evidence="2" id="KW-0808">Transferase</keyword>
<feature type="domain" description="Integrase catalytic" evidence="1">
    <location>
        <begin position="673"/>
        <end position="845"/>
    </location>
</feature>
<dbReference type="InterPro" id="IPR012337">
    <property type="entry name" value="RNaseH-like_sf"/>
</dbReference>
<keyword evidence="2" id="KW-0548">Nucleotidyltransferase</keyword>
<comment type="caution">
    <text evidence="2">The sequence shown here is derived from an EMBL/GenBank/DDBJ whole genome shotgun (WGS) entry which is preliminary data.</text>
</comment>
<dbReference type="Gene3D" id="3.30.70.270">
    <property type="match status" value="1"/>
</dbReference>
<dbReference type="InterPro" id="IPR043128">
    <property type="entry name" value="Rev_trsase/Diguanyl_cyclase"/>
</dbReference>
<evidence type="ECO:0000259" key="1">
    <source>
        <dbReference type="PROSITE" id="PS50994"/>
    </source>
</evidence>
<dbReference type="InterPro" id="IPR043502">
    <property type="entry name" value="DNA/RNA_pol_sf"/>
</dbReference>
<proteinExistence type="predicted"/>
<reference evidence="2" key="1">
    <citation type="journal article" date="2019" name="Sci. Rep.">
        <title>Draft genome of Tanacetum cinerariifolium, the natural source of mosquito coil.</title>
        <authorList>
            <person name="Yamashiro T."/>
            <person name="Shiraishi A."/>
            <person name="Satake H."/>
            <person name="Nakayama K."/>
        </authorList>
    </citation>
    <scope>NUCLEOTIDE SEQUENCE</scope>
</reference>
<accession>A0A6L2NZQ7</accession>
<dbReference type="Pfam" id="PF00078">
    <property type="entry name" value="RVT_1"/>
    <property type="match status" value="1"/>
</dbReference>
<dbReference type="AlphaFoldDB" id="A0A6L2NZQ7"/>
<dbReference type="PROSITE" id="PS50994">
    <property type="entry name" value="INTEGRASE"/>
    <property type="match status" value="1"/>
</dbReference>
<gene>
    <name evidence="2" type="ORF">Tci_062787</name>
</gene>
<sequence>MTSGAGDQHLVEESHRLQLIKVEMNSFNNSSGTSVVNPECLFCVCITNEDTASPVNVEPLRIELPVLEDQFHKDPPLENPMADNQTMAKLFQAPTEGYEDAIVILEIAANNFELKHIFPPSKTTNLRNEITRFQQRFEESFYEAWDRFNDLLRACPHHGFFELHPLDTLYNALNINDQDSLNSDVGGNFLDKMPRECLKIIESKSKVRQLRAKAVVAKKNQSSALVSSPTPAPVKVVEPNCVTCGANYNQGNIGFRPQMVANQIRPPVSAPVPNLKSSITYPSRRDNERRRDQANEKIKKFYEIFKDMSFEISFTDALILMPKFSTTLKALIGNKQKLRMDECLALADLGASINLTPLSVWEALSLLELTLTCMTLKLADSSVSKPIGIAKDVSFKTGRALIDVHKGKLTLRIKNEAITYNLDQTMRYSANYNQMTPNKIDVIEMACEEYSQEVLDFFNVTTSGNPTPYDDPIVSTTSPTLTPFGDKGDILLLEAILNSEPLPPLPNHEQYLPSFKKELKVREAKTIKSFVDEPPEVELKDLPRHLEYAFLEGDNKLPDYKPAVQHQRRVNPKIYDVIKKEVEKLLDAGLIYPISDSPWVSPEKTTFTCPYGTFAYRRMPFGLCNAPGMFQRCMLAIFHNMVKKTMEVFMEDFSVFGNFFENCLSRLDKMLQRCEDTNLFLNWEKSHFMVKEGIVLGHKISKNGIEVDRAKVDVISKLPHLTTVKAKALPTYDARVVCKFLKSLFARFGAHRAIISDHGTYFCNDQFAKVMHKYEVTHRLSTAYHPQTSGQVEVSNRGFKRILKRTIGENRASWSDKLDDALWAFRTAYKTPIGCTPYKLVYGKACHLSIELEHKAYWALKQANFNLAVAGDHRKVQLNELNEICDHAYDNSLIYKEKRRESMTLKSKTAFSTLDYPDCEVSRALSFSFTRASHPQLHFGNP</sequence>
<evidence type="ECO:0000313" key="2">
    <source>
        <dbReference type="EMBL" id="GEU90809.1"/>
    </source>
</evidence>
<dbReference type="SUPFAM" id="SSF56672">
    <property type="entry name" value="DNA/RNA polymerases"/>
    <property type="match status" value="1"/>
</dbReference>
<dbReference type="InterPro" id="IPR000477">
    <property type="entry name" value="RT_dom"/>
</dbReference>
<dbReference type="GO" id="GO:0003964">
    <property type="term" value="F:RNA-directed DNA polymerase activity"/>
    <property type="evidence" value="ECO:0007669"/>
    <property type="project" value="UniProtKB-KW"/>
</dbReference>
<dbReference type="InterPro" id="IPR050951">
    <property type="entry name" value="Retrovirus_Pol_polyprotein"/>
</dbReference>
<dbReference type="Gene3D" id="3.30.420.10">
    <property type="entry name" value="Ribonuclease H-like superfamily/Ribonuclease H"/>
    <property type="match status" value="1"/>
</dbReference>
<dbReference type="PANTHER" id="PTHR37984">
    <property type="entry name" value="PROTEIN CBG26694"/>
    <property type="match status" value="1"/>
</dbReference>
<dbReference type="EMBL" id="BKCJ010010267">
    <property type="protein sequence ID" value="GEU90809.1"/>
    <property type="molecule type" value="Genomic_DNA"/>
</dbReference>
<protein>
    <submittedName>
        <fullName evidence="2">Reverse transcriptase domain-containing protein</fullName>
    </submittedName>
</protein>
<organism evidence="2">
    <name type="scientific">Tanacetum cinerariifolium</name>
    <name type="common">Dalmatian daisy</name>
    <name type="synonym">Chrysanthemum cinerariifolium</name>
    <dbReference type="NCBI Taxonomy" id="118510"/>
    <lineage>
        <taxon>Eukaryota</taxon>
        <taxon>Viridiplantae</taxon>
        <taxon>Streptophyta</taxon>
        <taxon>Embryophyta</taxon>
        <taxon>Tracheophyta</taxon>
        <taxon>Spermatophyta</taxon>
        <taxon>Magnoliopsida</taxon>
        <taxon>eudicotyledons</taxon>
        <taxon>Gunneridae</taxon>
        <taxon>Pentapetalae</taxon>
        <taxon>asterids</taxon>
        <taxon>campanulids</taxon>
        <taxon>Asterales</taxon>
        <taxon>Asteraceae</taxon>
        <taxon>Asteroideae</taxon>
        <taxon>Anthemideae</taxon>
        <taxon>Anthemidinae</taxon>
        <taxon>Tanacetum</taxon>
    </lineage>
</organism>
<feature type="non-terminal residue" evidence="2">
    <location>
        <position position="942"/>
    </location>
</feature>
<dbReference type="InterPro" id="IPR036397">
    <property type="entry name" value="RNaseH_sf"/>
</dbReference>
<dbReference type="Gene3D" id="3.10.10.10">
    <property type="entry name" value="HIV Type 1 Reverse Transcriptase, subunit A, domain 1"/>
    <property type="match status" value="1"/>
</dbReference>
<name>A0A6L2NZQ7_TANCI</name>
<dbReference type="CDD" id="cd01647">
    <property type="entry name" value="RT_LTR"/>
    <property type="match status" value="1"/>
</dbReference>
<dbReference type="CDD" id="cd00303">
    <property type="entry name" value="retropepsin_like"/>
    <property type="match status" value="1"/>
</dbReference>
<dbReference type="SUPFAM" id="SSF53098">
    <property type="entry name" value="Ribonuclease H-like"/>
    <property type="match status" value="1"/>
</dbReference>
<dbReference type="PANTHER" id="PTHR37984:SF5">
    <property type="entry name" value="PROTEIN NYNRIN-LIKE"/>
    <property type="match status" value="1"/>
</dbReference>
<keyword evidence="2" id="KW-0695">RNA-directed DNA polymerase</keyword>